<sequence>MGQHQGRKGSKSGLSTLTRFFPPPFLIALWTIWCETPRSLIWTLVDLRGLTWGVIFNTCGSSLVL</sequence>
<accession>A0A0K2USW4</accession>
<name>A0A0K2USW4_LEPSM</name>
<dbReference type="AlphaFoldDB" id="A0A0K2USW4"/>
<proteinExistence type="predicted"/>
<dbReference type="EMBL" id="HACA01023983">
    <property type="protein sequence ID" value="CDW41344.1"/>
    <property type="molecule type" value="Transcribed_RNA"/>
</dbReference>
<reference evidence="1" key="1">
    <citation type="submission" date="2014-05" db="EMBL/GenBank/DDBJ databases">
        <authorList>
            <person name="Chronopoulou M."/>
        </authorList>
    </citation>
    <scope>NUCLEOTIDE SEQUENCE</scope>
    <source>
        <tissue evidence="1">Whole organism</tissue>
    </source>
</reference>
<organism evidence="1">
    <name type="scientific">Lepeophtheirus salmonis</name>
    <name type="common">Salmon louse</name>
    <name type="synonym">Caligus salmonis</name>
    <dbReference type="NCBI Taxonomy" id="72036"/>
    <lineage>
        <taxon>Eukaryota</taxon>
        <taxon>Metazoa</taxon>
        <taxon>Ecdysozoa</taxon>
        <taxon>Arthropoda</taxon>
        <taxon>Crustacea</taxon>
        <taxon>Multicrustacea</taxon>
        <taxon>Hexanauplia</taxon>
        <taxon>Copepoda</taxon>
        <taxon>Siphonostomatoida</taxon>
        <taxon>Caligidae</taxon>
        <taxon>Lepeophtheirus</taxon>
    </lineage>
</organism>
<evidence type="ECO:0000313" key="1">
    <source>
        <dbReference type="EMBL" id="CDW41344.1"/>
    </source>
</evidence>
<protein>
    <submittedName>
        <fullName evidence="1">Uncharacterized protein</fullName>
    </submittedName>
</protein>